<evidence type="ECO:0000313" key="2">
    <source>
        <dbReference type="Proteomes" id="UP000814243"/>
    </source>
</evidence>
<protein>
    <submittedName>
        <fullName evidence="1">Uncharacterized protein</fullName>
    </submittedName>
</protein>
<sequence>MDDYDQQHVLRGTFPNRRYHLVRVTRRTSRVPGHSIWRHIVRERMYVTTPRSRLHQHRFPRLDHRQHWRLKQNLRIPNTHRVYFLDLAT</sequence>
<name>A0A922MCP0_SPOEX</name>
<dbReference type="Proteomes" id="UP000814243">
    <property type="component" value="Unassembled WGS sequence"/>
</dbReference>
<accession>A0A922MCP0</accession>
<proteinExistence type="predicted"/>
<organism evidence="1 2">
    <name type="scientific">Spodoptera exigua</name>
    <name type="common">Beet armyworm</name>
    <name type="synonym">Noctua fulgens</name>
    <dbReference type="NCBI Taxonomy" id="7107"/>
    <lineage>
        <taxon>Eukaryota</taxon>
        <taxon>Metazoa</taxon>
        <taxon>Ecdysozoa</taxon>
        <taxon>Arthropoda</taxon>
        <taxon>Hexapoda</taxon>
        <taxon>Insecta</taxon>
        <taxon>Pterygota</taxon>
        <taxon>Neoptera</taxon>
        <taxon>Endopterygota</taxon>
        <taxon>Lepidoptera</taxon>
        <taxon>Glossata</taxon>
        <taxon>Ditrysia</taxon>
        <taxon>Noctuoidea</taxon>
        <taxon>Noctuidae</taxon>
        <taxon>Amphipyrinae</taxon>
        <taxon>Spodoptera</taxon>
    </lineage>
</organism>
<reference evidence="1" key="1">
    <citation type="journal article" date="2021" name="G3 (Bethesda)">
        <title>Genome and transcriptome analysis of the beet armyworm Spodoptera exigua reveals targets for pest control. .</title>
        <authorList>
            <person name="Simon S."/>
            <person name="Breeschoten T."/>
            <person name="Jansen H.J."/>
            <person name="Dirks R.P."/>
            <person name="Schranz M.E."/>
            <person name="Ros V.I.D."/>
        </authorList>
    </citation>
    <scope>NUCLEOTIDE SEQUENCE</scope>
    <source>
        <strain evidence="1">TB_SE_WUR_2020</strain>
    </source>
</reference>
<dbReference type="AlphaFoldDB" id="A0A922MCP0"/>
<gene>
    <name evidence="1" type="ORF">HF086_009743</name>
</gene>
<evidence type="ECO:0000313" key="1">
    <source>
        <dbReference type="EMBL" id="KAH9633930.1"/>
    </source>
</evidence>
<dbReference type="EMBL" id="JACEFF010000628">
    <property type="protein sequence ID" value="KAH9633930.1"/>
    <property type="molecule type" value="Genomic_DNA"/>
</dbReference>
<comment type="caution">
    <text evidence="1">The sequence shown here is derived from an EMBL/GenBank/DDBJ whole genome shotgun (WGS) entry which is preliminary data.</text>
</comment>